<dbReference type="InterPro" id="IPR038765">
    <property type="entry name" value="Papain-like_cys_pep_sf"/>
</dbReference>
<feature type="transmembrane region" description="Helical" evidence="10">
    <location>
        <begin position="9"/>
        <end position="27"/>
    </location>
</feature>
<feature type="region of interest" description="Disordered" evidence="9">
    <location>
        <begin position="154"/>
        <end position="174"/>
    </location>
</feature>
<accession>A0A2C6KXG9</accession>
<keyword evidence="4 8" id="KW-0645">Protease</keyword>
<dbReference type="RefSeq" id="XP_067922273.1">
    <property type="nucleotide sequence ID" value="XM_068065751.1"/>
</dbReference>
<dbReference type="InterPro" id="IPR001578">
    <property type="entry name" value="Peptidase_C12_UCH"/>
</dbReference>
<gene>
    <name evidence="12" type="ORF">CSUI_005579</name>
</gene>
<dbReference type="PANTHER" id="PTHR10589">
    <property type="entry name" value="UBIQUITIN CARBOXYL-TERMINAL HYDROLASE"/>
    <property type="match status" value="1"/>
</dbReference>
<dbReference type="GO" id="GO:0006511">
    <property type="term" value="P:ubiquitin-dependent protein catabolic process"/>
    <property type="evidence" value="ECO:0007669"/>
    <property type="project" value="UniProtKB-UniRule"/>
</dbReference>
<dbReference type="GO" id="GO:0004843">
    <property type="term" value="F:cysteine-type deubiquitinase activity"/>
    <property type="evidence" value="ECO:0007669"/>
    <property type="project" value="UniProtKB-UniRule"/>
</dbReference>
<protein>
    <recommendedName>
        <fullName evidence="3 8">ubiquitinyl hydrolase 1</fullName>
        <ecNumber evidence="3 8">3.4.19.12</ecNumber>
    </recommendedName>
</protein>
<dbReference type="GeneID" id="94428962"/>
<evidence type="ECO:0000256" key="10">
    <source>
        <dbReference type="SAM" id="Phobius"/>
    </source>
</evidence>
<dbReference type="OrthoDB" id="427186at2759"/>
<keyword evidence="5 8" id="KW-0833">Ubl conjugation pathway</keyword>
<dbReference type="CDD" id="cd09616">
    <property type="entry name" value="Peptidase_C12_UCH_L1_L3"/>
    <property type="match status" value="1"/>
</dbReference>
<evidence type="ECO:0000256" key="7">
    <source>
        <dbReference type="ARBA" id="ARBA00022807"/>
    </source>
</evidence>
<dbReference type="AlphaFoldDB" id="A0A2C6KXG9"/>
<keyword evidence="7 8" id="KW-0788">Thiol protease</keyword>
<keyword evidence="10" id="KW-0472">Membrane</keyword>
<name>A0A2C6KXG9_9APIC</name>
<feature type="active site" description="Proton donor" evidence="8">
    <location>
        <position position="263"/>
    </location>
</feature>
<dbReference type="PROSITE" id="PS52048">
    <property type="entry name" value="UCH_DOMAIN"/>
    <property type="match status" value="1"/>
</dbReference>
<keyword evidence="6 8" id="KW-0378">Hydrolase</keyword>
<dbReference type="FunFam" id="3.40.532.10:FF:000006">
    <property type="entry name" value="Ubiquitin carboxyl-terminal hydrolase"/>
    <property type="match status" value="1"/>
</dbReference>
<evidence type="ECO:0000256" key="3">
    <source>
        <dbReference type="ARBA" id="ARBA00012759"/>
    </source>
</evidence>
<feature type="site" description="Transition state stabilizer" evidence="8">
    <location>
        <position position="181"/>
    </location>
</feature>
<evidence type="ECO:0000313" key="12">
    <source>
        <dbReference type="EMBL" id="PHJ20586.1"/>
    </source>
</evidence>
<evidence type="ECO:0000256" key="4">
    <source>
        <dbReference type="ARBA" id="ARBA00022670"/>
    </source>
</evidence>
<dbReference type="EMBL" id="MIGC01002685">
    <property type="protein sequence ID" value="PHJ20586.1"/>
    <property type="molecule type" value="Genomic_DNA"/>
</dbReference>
<dbReference type="GO" id="GO:0005737">
    <property type="term" value="C:cytoplasm"/>
    <property type="evidence" value="ECO:0007669"/>
    <property type="project" value="TreeGrafter"/>
</dbReference>
<evidence type="ECO:0000313" key="13">
    <source>
        <dbReference type="Proteomes" id="UP000221165"/>
    </source>
</evidence>
<keyword evidence="10" id="KW-0812">Transmembrane</keyword>
<dbReference type="InterPro" id="IPR036959">
    <property type="entry name" value="Peptidase_C12_UCH_sf"/>
</dbReference>
<evidence type="ECO:0000256" key="2">
    <source>
        <dbReference type="ARBA" id="ARBA00009326"/>
    </source>
</evidence>
<dbReference type="SUPFAM" id="SSF54001">
    <property type="entry name" value="Cysteine proteinases"/>
    <property type="match status" value="1"/>
</dbReference>
<proteinExistence type="inferred from homology"/>
<dbReference type="EC" id="3.4.19.12" evidence="3 8"/>
<evidence type="ECO:0000259" key="11">
    <source>
        <dbReference type="PROSITE" id="PS52048"/>
    </source>
</evidence>
<feature type="domain" description="UCH catalytic" evidence="11">
    <location>
        <begin position="72"/>
        <end position="344"/>
    </location>
</feature>
<dbReference type="PANTHER" id="PTHR10589:SF17">
    <property type="entry name" value="UBIQUITIN CARBOXYL-TERMINAL HYDROLASE"/>
    <property type="match status" value="1"/>
</dbReference>
<comment type="caution">
    <text evidence="12">The sequence shown here is derived from an EMBL/GenBank/DDBJ whole genome shotgun (WGS) entry which is preliminary data.</text>
</comment>
<feature type="active site" description="Nucleophile" evidence="8">
    <location>
        <position position="187"/>
    </location>
</feature>
<evidence type="ECO:0000256" key="6">
    <source>
        <dbReference type="ARBA" id="ARBA00022801"/>
    </source>
</evidence>
<comment type="similarity">
    <text evidence="2 8">Belongs to the peptidase C12 family.</text>
</comment>
<keyword evidence="13" id="KW-1185">Reference proteome</keyword>
<comment type="catalytic activity">
    <reaction evidence="1 8">
        <text>Thiol-dependent hydrolysis of ester, thioester, amide, peptide and isopeptide bonds formed by the C-terminal Gly of ubiquitin (a 76-residue protein attached to proteins as an intracellular targeting signal).</text>
        <dbReference type="EC" id="3.4.19.12"/>
    </reaction>
</comment>
<evidence type="ECO:0000256" key="9">
    <source>
        <dbReference type="SAM" id="MobiDB-lite"/>
    </source>
</evidence>
<organism evidence="12 13">
    <name type="scientific">Cystoisospora suis</name>
    <dbReference type="NCBI Taxonomy" id="483139"/>
    <lineage>
        <taxon>Eukaryota</taxon>
        <taxon>Sar</taxon>
        <taxon>Alveolata</taxon>
        <taxon>Apicomplexa</taxon>
        <taxon>Conoidasida</taxon>
        <taxon>Coccidia</taxon>
        <taxon>Eucoccidiorida</taxon>
        <taxon>Eimeriorina</taxon>
        <taxon>Sarcocystidae</taxon>
        <taxon>Cystoisospora</taxon>
    </lineage>
</organism>
<dbReference type="VEuPathDB" id="ToxoDB:CSUI_005579"/>
<dbReference type="Pfam" id="PF01088">
    <property type="entry name" value="Peptidase_C12"/>
    <property type="match status" value="1"/>
</dbReference>
<feature type="compositionally biased region" description="Basic and acidic residues" evidence="9">
    <location>
        <begin position="154"/>
        <end position="173"/>
    </location>
</feature>
<keyword evidence="10" id="KW-1133">Transmembrane helix</keyword>
<sequence length="347" mass="39317">MYTSTPSVLWRFLDSFSVIFESLFFFLRVVQLFLFTLSWDSLLFSLFTVLFFKMSSTGEEASAHTSERRGGKWLPLEANPMVFAQYVNEIGGSVSFGVEQGDEVERKHEGRNEAVLSFEDILSFEDWALEMLRHPTVAVLLLYPITKETEEIRKKQAQEEDKDKQTEDGDGKKSSLWYTKQTVGNACGTIALLHCLANLPRDRFPLQPGGFLEKFLEETANLTPEERAKKLETDNALASAHKSYETKGQSSVPTPERSDVDTHFVAFVYDEKTGCLYELDGRKNRPINHGPVLSGTEERGAQKKQLEDVQGLPLLRKAMDVIKKEFVEKSPPGELRFQLIAVESARS</sequence>
<reference evidence="12 13" key="1">
    <citation type="journal article" date="2017" name="Int. J. Parasitol.">
        <title>The genome of the protozoan parasite Cystoisospora suis and a reverse vaccinology approach to identify vaccine candidates.</title>
        <authorList>
            <person name="Palmieri N."/>
            <person name="Shrestha A."/>
            <person name="Ruttkowski B."/>
            <person name="Beck T."/>
            <person name="Vogl C."/>
            <person name="Tomley F."/>
            <person name="Blake D.P."/>
            <person name="Joachim A."/>
        </authorList>
    </citation>
    <scope>NUCLEOTIDE SEQUENCE [LARGE SCALE GENOMIC DNA]</scope>
    <source>
        <strain evidence="12 13">Wien I</strain>
    </source>
</reference>
<feature type="site" description="Important for enzyme activity" evidence="8">
    <location>
        <position position="280"/>
    </location>
</feature>
<dbReference type="Proteomes" id="UP000221165">
    <property type="component" value="Unassembled WGS sequence"/>
</dbReference>
<evidence type="ECO:0000256" key="1">
    <source>
        <dbReference type="ARBA" id="ARBA00000707"/>
    </source>
</evidence>
<dbReference type="GO" id="GO:0016579">
    <property type="term" value="P:protein deubiquitination"/>
    <property type="evidence" value="ECO:0007669"/>
    <property type="project" value="TreeGrafter"/>
</dbReference>
<dbReference type="Gene3D" id="3.40.532.10">
    <property type="entry name" value="Peptidase C12, ubiquitin carboxyl-terminal hydrolase"/>
    <property type="match status" value="1"/>
</dbReference>
<evidence type="ECO:0000256" key="5">
    <source>
        <dbReference type="ARBA" id="ARBA00022786"/>
    </source>
</evidence>
<evidence type="ECO:0000256" key="8">
    <source>
        <dbReference type="PROSITE-ProRule" id="PRU01393"/>
    </source>
</evidence>